<feature type="region of interest" description="Disordered" evidence="1">
    <location>
        <begin position="360"/>
        <end position="408"/>
    </location>
</feature>
<dbReference type="InterPro" id="IPR032675">
    <property type="entry name" value="LRR_dom_sf"/>
</dbReference>
<feature type="compositionally biased region" description="Basic and acidic residues" evidence="1">
    <location>
        <begin position="399"/>
        <end position="408"/>
    </location>
</feature>
<proteinExistence type="predicted"/>
<dbReference type="Proteomes" id="UP000230002">
    <property type="component" value="Unassembled WGS sequence"/>
</dbReference>
<name>A0A2G8SG30_9APHY</name>
<gene>
    <name evidence="2" type="ORF">GSI_04834</name>
</gene>
<dbReference type="OrthoDB" id="2801180at2759"/>
<dbReference type="SUPFAM" id="SSF52047">
    <property type="entry name" value="RNI-like"/>
    <property type="match status" value="1"/>
</dbReference>
<dbReference type="AlphaFoldDB" id="A0A2G8SG30"/>
<sequence length="408" mass="45570">MLQKFAGLRELSLDDDKYGFNVAMLRQLSAMTSLNALTVTITNLDPSCLQPLRDNFPLLRRLKLKGHLDHLVKLILACCLPLLHALTLEVKDRETPENLAPRLTPLSQHSDLAKSLTHIRLHLFSGTVARRVQNLAHYLEPLLSFSKLEHCDLDFSTAAPSICDNDLIRLGDAWPNLQHLNVRGQAKVYDENTYGWYHRHHSAHAAAHGNTPDILHPTVLGLTELARRCPTLRYVHLVTLNADARQGTLPQRGAASRAQAVPAHPSLRELLFECVGNASTAARRCALVERLDAAFPGLDVSRSKAECAYPNLRPEWRRIMLLLRALRYRRDPKNLGPNAHRRAAAAAKFAASRKSLAGVDKALSDAEDGDSDREWDFDSDEDDDDEDEDGGSYLSGSESSREDWESDH</sequence>
<comment type="caution">
    <text evidence="2">The sequence shown here is derived from an EMBL/GenBank/DDBJ whole genome shotgun (WGS) entry which is preliminary data.</text>
</comment>
<feature type="compositionally biased region" description="Acidic residues" evidence="1">
    <location>
        <begin position="365"/>
        <end position="390"/>
    </location>
</feature>
<evidence type="ECO:0000313" key="3">
    <source>
        <dbReference type="Proteomes" id="UP000230002"/>
    </source>
</evidence>
<protein>
    <submittedName>
        <fullName evidence="2">Uncharacterized protein</fullName>
    </submittedName>
</protein>
<dbReference type="Gene3D" id="3.80.10.10">
    <property type="entry name" value="Ribonuclease Inhibitor"/>
    <property type="match status" value="1"/>
</dbReference>
<evidence type="ECO:0000256" key="1">
    <source>
        <dbReference type="SAM" id="MobiDB-lite"/>
    </source>
</evidence>
<organism evidence="2 3">
    <name type="scientific">Ganoderma sinense ZZ0214-1</name>
    <dbReference type="NCBI Taxonomy" id="1077348"/>
    <lineage>
        <taxon>Eukaryota</taxon>
        <taxon>Fungi</taxon>
        <taxon>Dikarya</taxon>
        <taxon>Basidiomycota</taxon>
        <taxon>Agaricomycotina</taxon>
        <taxon>Agaricomycetes</taxon>
        <taxon>Polyporales</taxon>
        <taxon>Polyporaceae</taxon>
        <taxon>Ganoderma</taxon>
    </lineage>
</organism>
<keyword evidence="3" id="KW-1185">Reference proteome</keyword>
<dbReference type="EMBL" id="AYKW01000009">
    <property type="protein sequence ID" value="PIL32719.1"/>
    <property type="molecule type" value="Genomic_DNA"/>
</dbReference>
<evidence type="ECO:0000313" key="2">
    <source>
        <dbReference type="EMBL" id="PIL32719.1"/>
    </source>
</evidence>
<dbReference type="STRING" id="1077348.A0A2G8SG30"/>
<reference evidence="2 3" key="1">
    <citation type="journal article" date="2015" name="Sci. Rep.">
        <title>Chromosome-level genome map provides insights into diverse defense mechanisms in the medicinal fungus Ganoderma sinense.</title>
        <authorList>
            <person name="Zhu Y."/>
            <person name="Xu J."/>
            <person name="Sun C."/>
            <person name="Zhou S."/>
            <person name="Xu H."/>
            <person name="Nelson D.R."/>
            <person name="Qian J."/>
            <person name="Song J."/>
            <person name="Luo H."/>
            <person name="Xiang L."/>
            <person name="Li Y."/>
            <person name="Xu Z."/>
            <person name="Ji A."/>
            <person name="Wang L."/>
            <person name="Lu S."/>
            <person name="Hayward A."/>
            <person name="Sun W."/>
            <person name="Li X."/>
            <person name="Schwartz D.C."/>
            <person name="Wang Y."/>
            <person name="Chen S."/>
        </authorList>
    </citation>
    <scope>NUCLEOTIDE SEQUENCE [LARGE SCALE GENOMIC DNA]</scope>
    <source>
        <strain evidence="2 3">ZZ0214-1</strain>
    </source>
</reference>
<accession>A0A2G8SG30</accession>